<evidence type="ECO:0000313" key="4">
    <source>
        <dbReference type="Proteomes" id="UP000094236"/>
    </source>
</evidence>
<dbReference type="Gene3D" id="1.25.40.280">
    <property type="entry name" value="alix/aip1 like domains"/>
    <property type="match status" value="1"/>
</dbReference>
<feature type="domain" description="BRO1" evidence="2">
    <location>
        <begin position="1"/>
        <end position="175"/>
    </location>
</feature>
<dbReference type="GO" id="GO:0005768">
    <property type="term" value="C:endosome"/>
    <property type="evidence" value="ECO:0007669"/>
    <property type="project" value="TreeGrafter"/>
</dbReference>
<evidence type="ECO:0000256" key="1">
    <source>
        <dbReference type="ARBA" id="ARBA00038154"/>
    </source>
</evidence>
<dbReference type="STRING" id="669874.A0A1E4TR53"/>
<keyword evidence="4" id="KW-1185">Reference proteome</keyword>
<evidence type="ECO:0000259" key="2">
    <source>
        <dbReference type="PROSITE" id="PS51180"/>
    </source>
</evidence>
<feature type="non-terminal residue" evidence="3">
    <location>
        <position position="1"/>
    </location>
</feature>
<dbReference type="OrthoDB" id="64867at2759"/>
<dbReference type="PROSITE" id="PS51180">
    <property type="entry name" value="BRO1"/>
    <property type="match status" value="1"/>
</dbReference>
<dbReference type="Gene3D" id="1.20.120.560">
    <property type="entry name" value="alix/aip1 in complex with the ypdl late domain"/>
    <property type="match status" value="1"/>
</dbReference>
<sequence>NKSQFLLKAKIMNHILLKKFHFRAVANYRTSLNYLNKFKYGEQIAHLKIAFEESNNGLEYSKNVSTKVVNELQNFNKIVKESLTTAERDNNLIYLVHVPAAKDLKPIIGASMVKTLIPADFENPIKILKESNQKLLFENLLPYIVIKTSQAFKERQQEFVDKNLINPINQLNKMLKDFLNERNLPSSIDSISKPQSLPDNVLLNCSELAKQGGCLRLQKAMDELNKLSSKSNDLIVNCRERMKFEAEEDAALRRKYGKAWNRDPSELEGLFLKIEKFETYLNQAKDGDNVIKEQINSLVPYVKLMTEVDSPSGKEELKNFIPASKVVNLDQNILSSINNLNELINKAKKLIDRNCQFIENLHLKSENLNILSILISEYKKNLSQIEEEKSLDESSFESVYEKNVLKLFDSDFADLQSFKNEQINLEKKIDKENEIFLSRSSSYLQNVNEKRANSLKILEEAFDGYSEILNNLSQGKTFYNNFV</sequence>
<name>A0A1E4TR53_PACTA</name>
<dbReference type="Gene3D" id="1.20.140.50">
    <property type="entry name" value="alix/aip1 like domains"/>
    <property type="match status" value="1"/>
</dbReference>
<comment type="similarity">
    <text evidence="1">Belongs to the palA/RIM20 family.</text>
</comment>
<protein>
    <recommendedName>
        <fullName evidence="2">BRO1 domain-containing protein</fullName>
    </recommendedName>
</protein>
<organism evidence="3 4">
    <name type="scientific">Pachysolen tannophilus NRRL Y-2460</name>
    <dbReference type="NCBI Taxonomy" id="669874"/>
    <lineage>
        <taxon>Eukaryota</taxon>
        <taxon>Fungi</taxon>
        <taxon>Dikarya</taxon>
        <taxon>Ascomycota</taxon>
        <taxon>Saccharomycotina</taxon>
        <taxon>Pichiomycetes</taxon>
        <taxon>Pachysolenaceae</taxon>
        <taxon>Pachysolen</taxon>
    </lineage>
</organism>
<dbReference type="PANTHER" id="PTHR23030">
    <property type="entry name" value="PCD6 INTERACTING PROTEIN-RELATED"/>
    <property type="match status" value="1"/>
</dbReference>
<dbReference type="AlphaFoldDB" id="A0A1E4TR53"/>
<dbReference type="InterPro" id="IPR004328">
    <property type="entry name" value="BRO1_dom"/>
</dbReference>
<dbReference type="Proteomes" id="UP000094236">
    <property type="component" value="Unassembled WGS sequence"/>
</dbReference>
<proteinExistence type="inferred from homology"/>
<gene>
    <name evidence="3" type="ORF">PACTADRAFT_20419</name>
</gene>
<dbReference type="InterPro" id="IPR038499">
    <property type="entry name" value="BRO1_sf"/>
</dbReference>
<dbReference type="InterPro" id="IPR025304">
    <property type="entry name" value="ALIX_V_dom"/>
</dbReference>
<reference evidence="4" key="1">
    <citation type="submission" date="2016-05" db="EMBL/GenBank/DDBJ databases">
        <title>Comparative genomics of biotechnologically important yeasts.</title>
        <authorList>
            <consortium name="DOE Joint Genome Institute"/>
            <person name="Riley R."/>
            <person name="Haridas S."/>
            <person name="Wolfe K.H."/>
            <person name="Lopes M.R."/>
            <person name="Hittinger C.T."/>
            <person name="Goker M."/>
            <person name="Salamov A."/>
            <person name="Wisecaver J."/>
            <person name="Long T.M."/>
            <person name="Aerts A.L."/>
            <person name="Barry K."/>
            <person name="Choi C."/>
            <person name="Clum A."/>
            <person name="Coughlan A.Y."/>
            <person name="Deshpande S."/>
            <person name="Douglass A.P."/>
            <person name="Hanson S.J."/>
            <person name="Klenk H.-P."/>
            <person name="Labutti K."/>
            <person name="Lapidus A."/>
            <person name="Lindquist E."/>
            <person name="Lipzen A."/>
            <person name="Meier-Kolthoff J.P."/>
            <person name="Ohm R.A."/>
            <person name="Otillar R.P."/>
            <person name="Pangilinan J."/>
            <person name="Peng Y."/>
            <person name="Rokas A."/>
            <person name="Rosa C.A."/>
            <person name="Scheuner C."/>
            <person name="Sibirny A.A."/>
            <person name="Slot J.C."/>
            <person name="Stielow J.B."/>
            <person name="Sun H."/>
            <person name="Kurtzman C.P."/>
            <person name="Blackwell M."/>
            <person name="Grigoriev I.V."/>
            <person name="Jeffries T.W."/>
        </authorList>
    </citation>
    <scope>NUCLEOTIDE SEQUENCE [LARGE SCALE GENOMIC DNA]</scope>
    <source>
        <strain evidence="4">NRRL Y-2460</strain>
    </source>
</reference>
<evidence type="ECO:0000313" key="3">
    <source>
        <dbReference type="EMBL" id="ODV94214.1"/>
    </source>
</evidence>
<accession>A0A1E4TR53</accession>
<dbReference type="PANTHER" id="PTHR23030:SF39">
    <property type="entry name" value="PROGRAMMED CELL DEATH 6-INTERACTING PROTEIN"/>
    <property type="match status" value="1"/>
</dbReference>
<feature type="non-terminal residue" evidence="3">
    <location>
        <position position="483"/>
    </location>
</feature>
<dbReference type="Pfam" id="PF03097">
    <property type="entry name" value="BRO1"/>
    <property type="match status" value="1"/>
</dbReference>
<dbReference type="EMBL" id="KV454016">
    <property type="protein sequence ID" value="ODV94214.1"/>
    <property type="molecule type" value="Genomic_DNA"/>
</dbReference>
<dbReference type="Pfam" id="PF13949">
    <property type="entry name" value="ALIX_LYPXL_bnd"/>
    <property type="match status" value="1"/>
</dbReference>